<dbReference type="Proteomes" id="UP000266861">
    <property type="component" value="Unassembled WGS sequence"/>
</dbReference>
<gene>
    <name evidence="1" type="ORF">Glove_421g84</name>
</gene>
<name>A0A397GZY3_9GLOM</name>
<dbReference type="EMBL" id="PQFF01000373">
    <property type="protein sequence ID" value="RHZ54966.1"/>
    <property type="molecule type" value="Genomic_DNA"/>
</dbReference>
<dbReference type="AlphaFoldDB" id="A0A397GZY3"/>
<accession>A0A397GZY3</accession>
<evidence type="ECO:0000313" key="2">
    <source>
        <dbReference type="Proteomes" id="UP000266861"/>
    </source>
</evidence>
<organism evidence="1 2">
    <name type="scientific">Diversispora epigaea</name>
    <dbReference type="NCBI Taxonomy" id="1348612"/>
    <lineage>
        <taxon>Eukaryota</taxon>
        <taxon>Fungi</taxon>
        <taxon>Fungi incertae sedis</taxon>
        <taxon>Mucoromycota</taxon>
        <taxon>Glomeromycotina</taxon>
        <taxon>Glomeromycetes</taxon>
        <taxon>Diversisporales</taxon>
        <taxon>Diversisporaceae</taxon>
        <taxon>Diversispora</taxon>
    </lineage>
</organism>
<dbReference type="OrthoDB" id="10261027at2759"/>
<proteinExistence type="predicted"/>
<sequence>MAIHLRTISATTLHGITKHSETQEYMMNIQRLLMFIHLHLLLMKSSPDFSPYHDVSHDKNLAFKICDGFRPKIPFHTPRLITDNYAMLPTFEEL</sequence>
<comment type="caution">
    <text evidence="1">The sequence shown here is derived from an EMBL/GenBank/DDBJ whole genome shotgun (WGS) entry which is preliminary data.</text>
</comment>
<protein>
    <submittedName>
        <fullName evidence="1">Uncharacterized protein</fullName>
    </submittedName>
</protein>
<evidence type="ECO:0000313" key="1">
    <source>
        <dbReference type="EMBL" id="RHZ54966.1"/>
    </source>
</evidence>
<keyword evidence="2" id="KW-1185">Reference proteome</keyword>
<reference evidence="1 2" key="1">
    <citation type="submission" date="2018-08" db="EMBL/GenBank/DDBJ databases">
        <title>Genome and evolution of the arbuscular mycorrhizal fungus Diversispora epigaea (formerly Glomus versiforme) and its bacterial endosymbionts.</title>
        <authorList>
            <person name="Sun X."/>
            <person name="Fei Z."/>
            <person name="Harrison M."/>
        </authorList>
    </citation>
    <scope>NUCLEOTIDE SEQUENCE [LARGE SCALE GENOMIC DNA]</scope>
    <source>
        <strain evidence="1 2">IT104</strain>
    </source>
</reference>